<name>A0A1Y2CJA7_9FUNG</name>
<dbReference type="Proteomes" id="UP000193642">
    <property type="component" value="Unassembled WGS sequence"/>
</dbReference>
<proteinExistence type="predicted"/>
<keyword evidence="2" id="KW-1185">Reference proteome</keyword>
<gene>
    <name evidence="1" type="ORF">BCR33DRAFT_715374</name>
</gene>
<feature type="non-terminal residue" evidence="1">
    <location>
        <position position="1"/>
    </location>
</feature>
<comment type="caution">
    <text evidence="1">The sequence shown here is derived from an EMBL/GenBank/DDBJ whole genome shotgun (WGS) entry which is preliminary data.</text>
</comment>
<reference evidence="1 2" key="1">
    <citation type="submission" date="2016-07" db="EMBL/GenBank/DDBJ databases">
        <title>Pervasive Adenine N6-methylation of Active Genes in Fungi.</title>
        <authorList>
            <consortium name="DOE Joint Genome Institute"/>
            <person name="Mondo S.J."/>
            <person name="Dannebaum R.O."/>
            <person name="Kuo R.C."/>
            <person name="Labutti K."/>
            <person name="Haridas S."/>
            <person name="Kuo A."/>
            <person name="Salamov A."/>
            <person name="Ahrendt S.R."/>
            <person name="Lipzen A."/>
            <person name="Sullivan W."/>
            <person name="Andreopoulos W.B."/>
            <person name="Clum A."/>
            <person name="Lindquist E."/>
            <person name="Daum C."/>
            <person name="Ramamoorthy G.K."/>
            <person name="Gryganskyi A."/>
            <person name="Culley D."/>
            <person name="Magnuson J.K."/>
            <person name="James T.Y."/>
            <person name="O'Malley M.A."/>
            <person name="Stajich J.E."/>
            <person name="Spatafora J.W."/>
            <person name="Visel A."/>
            <person name="Grigoriev I.V."/>
        </authorList>
    </citation>
    <scope>NUCLEOTIDE SEQUENCE [LARGE SCALE GENOMIC DNA]</scope>
    <source>
        <strain evidence="1 2">JEL800</strain>
    </source>
</reference>
<evidence type="ECO:0000313" key="2">
    <source>
        <dbReference type="Proteomes" id="UP000193642"/>
    </source>
</evidence>
<protein>
    <submittedName>
        <fullName evidence="1">Uncharacterized protein</fullName>
    </submittedName>
</protein>
<evidence type="ECO:0000313" key="1">
    <source>
        <dbReference type="EMBL" id="ORY46987.1"/>
    </source>
</evidence>
<dbReference type="EMBL" id="MCGO01000015">
    <property type="protein sequence ID" value="ORY46987.1"/>
    <property type="molecule type" value="Genomic_DNA"/>
</dbReference>
<organism evidence="1 2">
    <name type="scientific">Rhizoclosmatium globosum</name>
    <dbReference type="NCBI Taxonomy" id="329046"/>
    <lineage>
        <taxon>Eukaryota</taxon>
        <taxon>Fungi</taxon>
        <taxon>Fungi incertae sedis</taxon>
        <taxon>Chytridiomycota</taxon>
        <taxon>Chytridiomycota incertae sedis</taxon>
        <taxon>Chytridiomycetes</taxon>
        <taxon>Chytridiales</taxon>
        <taxon>Chytriomycetaceae</taxon>
        <taxon>Rhizoclosmatium</taxon>
    </lineage>
</organism>
<dbReference type="AlphaFoldDB" id="A0A1Y2CJA7"/>
<sequence length="71" mass="8358">GTMRLVNNWLYIRIVFMSGRAFVQMFPSHSTYHIMFLFDSSGFQSGWLSGKTNHYFLLLLRRFQSSNLSSE</sequence>
<accession>A0A1Y2CJA7</accession>